<dbReference type="AlphaFoldDB" id="A0AA38X504"/>
<accession>A0AA38X504</accession>
<gene>
    <name evidence="5" type="ORF">H2200_008932</name>
</gene>
<feature type="region of interest" description="Disordered" evidence="4">
    <location>
        <begin position="235"/>
        <end position="254"/>
    </location>
</feature>
<name>A0AA38X504_9EURO</name>
<dbReference type="Gene3D" id="1.25.40.20">
    <property type="entry name" value="Ankyrin repeat-containing domain"/>
    <property type="match status" value="1"/>
</dbReference>
<evidence type="ECO:0000256" key="1">
    <source>
        <dbReference type="ARBA" id="ARBA00022737"/>
    </source>
</evidence>
<evidence type="ECO:0008006" key="7">
    <source>
        <dbReference type="Google" id="ProtNLM"/>
    </source>
</evidence>
<dbReference type="SMART" id="SM00248">
    <property type="entry name" value="ANK"/>
    <property type="match status" value="3"/>
</dbReference>
<dbReference type="Proteomes" id="UP001172673">
    <property type="component" value="Unassembled WGS sequence"/>
</dbReference>
<dbReference type="InterPro" id="IPR036770">
    <property type="entry name" value="Ankyrin_rpt-contain_sf"/>
</dbReference>
<keyword evidence="1" id="KW-0677">Repeat</keyword>
<dbReference type="PANTHER" id="PTHR24198:SF165">
    <property type="entry name" value="ANKYRIN REPEAT-CONTAINING PROTEIN-RELATED"/>
    <property type="match status" value="1"/>
</dbReference>
<evidence type="ECO:0000313" key="6">
    <source>
        <dbReference type="Proteomes" id="UP001172673"/>
    </source>
</evidence>
<feature type="repeat" description="ANK" evidence="3">
    <location>
        <begin position="256"/>
        <end position="288"/>
    </location>
</feature>
<dbReference type="InterPro" id="IPR002110">
    <property type="entry name" value="Ankyrin_rpt"/>
</dbReference>
<feature type="repeat" description="ANK" evidence="3">
    <location>
        <begin position="289"/>
        <end position="321"/>
    </location>
</feature>
<evidence type="ECO:0000256" key="2">
    <source>
        <dbReference type="ARBA" id="ARBA00023043"/>
    </source>
</evidence>
<dbReference type="SUPFAM" id="SSF48403">
    <property type="entry name" value="Ankyrin repeat"/>
    <property type="match status" value="1"/>
</dbReference>
<evidence type="ECO:0000313" key="5">
    <source>
        <dbReference type="EMBL" id="KAJ9606921.1"/>
    </source>
</evidence>
<feature type="repeat" description="ANK" evidence="3">
    <location>
        <begin position="322"/>
        <end position="354"/>
    </location>
</feature>
<dbReference type="PRINTS" id="PR01415">
    <property type="entry name" value="ANKYRIN"/>
</dbReference>
<protein>
    <recommendedName>
        <fullName evidence="7">Ankyrin repeat protein</fullName>
    </recommendedName>
</protein>
<feature type="region of interest" description="Disordered" evidence="4">
    <location>
        <begin position="191"/>
        <end position="230"/>
    </location>
</feature>
<dbReference type="PROSITE" id="PS50297">
    <property type="entry name" value="ANK_REP_REGION"/>
    <property type="match status" value="3"/>
</dbReference>
<proteinExistence type="predicted"/>
<evidence type="ECO:0000256" key="3">
    <source>
        <dbReference type="PROSITE-ProRule" id="PRU00023"/>
    </source>
</evidence>
<dbReference type="EMBL" id="JAPDRK010000013">
    <property type="protein sequence ID" value="KAJ9606921.1"/>
    <property type="molecule type" value="Genomic_DNA"/>
</dbReference>
<keyword evidence="2 3" id="KW-0040">ANK repeat</keyword>
<dbReference type="PROSITE" id="PS50088">
    <property type="entry name" value="ANK_REPEAT"/>
    <property type="match status" value="3"/>
</dbReference>
<organism evidence="5 6">
    <name type="scientific">Cladophialophora chaetospira</name>
    <dbReference type="NCBI Taxonomy" id="386627"/>
    <lineage>
        <taxon>Eukaryota</taxon>
        <taxon>Fungi</taxon>
        <taxon>Dikarya</taxon>
        <taxon>Ascomycota</taxon>
        <taxon>Pezizomycotina</taxon>
        <taxon>Eurotiomycetes</taxon>
        <taxon>Chaetothyriomycetidae</taxon>
        <taxon>Chaetothyriales</taxon>
        <taxon>Herpotrichiellaceae</taxon>
        <taxon>Cladophialophora</taxon>
    </lineage>
</organism>
<keyword evidence="6" id="KW-1185">Reference proteome</keyword>
<sequence>MATITRTLPAKLVPGGEIPELARFDASTCGLREMDGRPLAKDMTNSSPEMIDLRFDPQEQRRKRQRLAQRKSREKCQRRKVPQGTVDKISDLAQTPLIEAPEDVHEWLELHTVDDDFADFLNVAQLLSINNETTQHTIMAPNSKTAEDSRVLPGRPEDGVQLAFRTGGSSASHESVPNRSTVAELQLQTRTYEGSGGLPMSNDLPELEMSDHGFSPPSRGPVSISARSRHSSPMASLINLGSSPSLNEPSSIRSNSGTTLLHMLAARGQESMVRLLVESGASLNERDNDGRTPLHHAASNGHTDIVDVLLEHEADGNLYDHMGLAAIHVAAQNGHEKTVRLMLRLGIDPNIKTRQ</sequence>
<evidence type="ECO:0000256" key="4">
    <source>
        <dbReference type="SAM" id="MobiDB-lite"/>
    </source>
</evidence>
<feature type="region of interest" description="Disordered" evidence="4">
    <location>
        <begin position="36"/>
        <end position="60"/>
    </location>
</feature>
<reference evidence="5" key="1">
    <citation type="submission" date="2022-10" db="EMBL/GenBank/DDBJ databases">
        <title>Culturing micro-colonial fungi from biological soil crusts in the Mojave desert and describing Neophaeococcomyces mojavensis, and introducing the new genera and species Taxawa tesnikishii.</title>
        <authorList>
            <person name="Kurbessoian T."/>
            <person name="Stajich J.E."/>
        </authorList>
    </citation>
    <scope>NUCLEOTIDE SEQUENCE</scope>
    <source>
        <strain evidence="5">TK_41</strain>
    </source>
</reference>
<dbReference type="PANTHER" id="PTHR24198">
    <property type="entry name" value="ANKYRIN REPEAT AND PROTEIN KINASE DOMAIN-CONTAINING PROTEIN"/>
    <property type="match status" value="1"/>
</dbReference>
<feature type="compositionally biased region" description="Basic and acidic residues" evidence="4">
    <location>
        <begin position="51"/>
        <end position="60"/>
    </location>
</feature>
<dbReference type="Pfam" id="PF12796">
    <property type="entry name" value="Ank_2"/>
    <property type="match status" value="1"/>
</dbReference>
<comment type="caution">
    <text evidence="5">The sequence shown here is derived from an EMBL/GenBank/DDBJ whole genome shotgun (WGS) entry which is preliminary data.</text>
</comment>